<evidence type="ECO:0000313" key="3">
    <source>
        <dbReference type="Proteomes" id="UP001497644"/>
    </source>
</evidence>
<feature type="signal peptide" evidence="1">
    <location>
        <begin position="1"/>
        <end position="17"/>
    </location>
</feature>
<evidence type="ECO:0000313" key="2">
    <source>
        <dbReference type="EMBL" id="CAL1689060.1"/>
    </source>
</evidence>
<dbReference type="Proteomes" id="UP001497644">
    <property type="component" value="Chromosome 9"/>
</dbReference>
<keyword evidence="1" id="KW-0732">Signal</keyword>
<organism evidence="2 3">
    <name type="scientific">Lasius platythorax</name>
    <dbReference type="NCBI Taxonomy" id="488582"/>
    <lineage>
        <taxon>Eukaryota</taxon>
        <taxon>Metazoa</taxon>
        <taxon>Ecdysozoa</taxon>
        <taxon>Arthropoda</taxon>
        <taxon>Hexapoda</taxon>
        <taxon>Insecta</taxon>
        <taxon>Pterygota</taxon>
        <taxon>Neoptera</taxon>
        <taxon>Endopterygota</taxon>
        <taxon>Hymenoptera</taxon>
        <taxon>Apocrita</taxon>
        <taxon>Aculeata</taxon>
        <taxon>Formicoidea</taxon>
        <taxon>Formicidae</taxon>
        <taxon>Formicinae</taxon>
        <taxon>Lasius</taxon>
        <taxon>Lasius</taxon>
    </lineage>
</organism>
<dbReference type="EMBL" id="OZ034832">
    <property type="protein sequence ID" value="CAL1689060.1"/>
    <property type="molecule type" value="Genomic_DNA"/>
</dbReference>
<evidence type="ECO:0000256" key="1">
    <source>
        <dbReference type="SAM" id="SignalP"/>
    </source>
</evidence>
<feature type="chain" id="PRO_5043797098" evidence="1">
    <location>
        <begin position="18"/>
        <end position="91"/>
    </location>
</feature>
<protein>
    <submittedName>
        <fullName evidence="2">Uncharacterized protein</fullName>
    </submittedName>
</protein>
<sequence length="91" mass="10392">MKIYVFALLIMITVAIALPIKDMYNNLEIKNEDKSLELQLAPAKEHHRELRVNLLCELLSGGFNQLALFVAFLKEKKGGRCTKDDVCLCRK</sequence>
<keyword evidence="3" id="KW-1185">Reference proteome</keyword>
<gene>
    <name evidence="2" type="ORF">LPLAT_LOCUS14059</name>
</gene>
<dbReference type="AlphaFoldDB" id="A0AAV2P803"/>
<accession>A0AAV2P803</accession>
<reference evidence="2" key="1">
    <citation type="submission" date="2024-04" db="EMBL/GenBank/DDBJ databases">
        <authorList>
            <consortium name="Molecular Ecology Group"/>
        </authorList>
    </citation>
    <scope>NUCLEOTIDE SEQUENCE</scope>
</reference>
<proteinExistence type="predicted"/>
<name>A0AAV2P803_9HYME</name>